<evidence type="ECO:0000313" key="2">
    <source>
        <dbReference type="EMBL" id="KAJ7319697.1"/>
    </source>
</evidence>
<gene>
    <name evidence="2" type="ORF">JRQ81_019208</name>
</gene>
<evidence type="ECO:0000313" key="3">
    <source>
        <dbReference type="Proteomes" id="UP001142489"/>
    </source>
</evidence>
<reference evidence="2" key="1">
    <citation type="journal article" date="2023" name="DNA Res.">
        <title>Chromosome-level genome assembly of Phrynocephalus forsythii using third-generation DNA sequencing and Hi-C analysis.</title>
        <authorList>
            <person name="Qi Y."/>
            <person name="Zhao W."/>
            <person name="Zhao Y."/>
            <person name="Niu C."/>
            <person name="Cao S."/>
            <person name="Zhang Y."/>
        </authorList>
    </citation>
    <scope>NUCLEOTIDE SEQUENCE</scope>
    <source>
        <tissue evidence="2">Muscle</tissue>
    </source>
</reference>
<dbReference type="PANTHER" id="PTHR45990">
    <property type="entry name" value="DNA REPAIR PROTEIN REV1"/>
    <property type="match status" value="1"/>
</dbReference>
<dbReference type="GO" id="GO:0070987">
    <property type="term" value="P:error-free translesion synthesis"/>
    <property type="evidence" value="ECO:0007669"/>
    <property type="project" value="TreeGrafter"/>
</dbReference>
<dbReference type="Pfam" id="PF16727">
    <property type="entry name" value="REV1_C"/>
    <property type="match status" value="1"/>
</dbReference>
<organism evidence="2 3">
    <name type="scientific">Phrynocephalus forsythii</name>
    <dbReference type="NCBI Taxonomy" id="171643"/>
    <lineage>
        <taxon>Eukaryota</taxon>
        <taxon>Metazoa</taxon>
        <taxon>Chordata</taxon>
        <taxon>Craniata</taxon>
        <taxon>Vertebrata</taxon>
        <taxon>Euteleostomi</taxon>
        <taxon>Lepidosauria</taxon>
        <taxon>Squamata</taxon>
        <taxon>Bifurcata</taxon>
        <taxon>Unidentata</taxon>
        <taxon>Episquamata</taxon>
        <taxon>Toxicofera</taxon>
        <taxon>Iguania</taxon>
        <taxon>Acrodonta</taxon>
        <taxon>Agamidae</taxon>
        <taxon>Agaminae</taxon>
        <taxon>Phrynocephalus</taxon>
    </lineage>
</organism>
<proteinExistence type="predicted"/>
<dbReference type="Proteomes" id="UP001142489">
    <property type="component" value="Unassembled WGS sequence"/>
</dbReference>
<dbReference type="Gene3D" id="1.20.58.1280">
    <property type="entry name" value="DNA repair protein Rev1, C-terminal domain"/>
    <property type="match status" value="1"/>
</dbReference>
<accession>A0A9Q0XNH0</accession>
<dbReference type="GO" id="GO:0042276">
    <property type="term" value="P:error-prone translesion synthesis"/>
    <property type="evidence" value="ECO:0007669"/>
    <property type="project" value="TreeGrafter"/>
</dbReference>
<protein>
    <recommendedName>
        <fullName evidence="1">DNA repair protein Rev1 C-terminal domain-containing protein</fullName>
    </recommendedName>
</protein>
<dbReference type="InterPro" id="IPR031991">
    <property type="entry name" value="Rev1_C"/>
</dbReference>
<keyword evidence="3" id="KW-1185">Reference proteome</keyword>
<dbReference type="PANTHER" id="PTHR45990:SF1">
    <property type="entry name" value="DNA REPAIR PROTEIN REV1"/>
    <property type="match status" value="1"/>
</dbReference>
<dbReference type="GO" id="GO:0005634">
    <property type="term" value="C:nucleus"/>
    <property type="evidence" value="ECO:0007669"/>
    <property type="project" value="TreeGrafter"/>
</dbReference>
<comment type="caution">
    <text evidence="2">The sequence shown here is derived from an EMBL/GenBank/DDBJ whole genome shotgun (WGS) entry which is preliminary data.</text>
</comment>
<dbReference type="OrthoDB" id="427711at2759"/>
<dbReference type="InterPro" id="IPR038401">
    <property type="entry name" value="Rev1_C_sf"/>
</dbReference>
<feature type="domain" description="DNA repair protein Rev1 C-terminal" evidence="1">
    <location>
        <begin position="55"/>
        <end position="136"/>
    </location>
</feature>
<dbReference type="GO" id="GO:0017125">
    <property type="term" value="F:deoxycytidyl transferase activity"/>
    <property type="evidence" value="ECO:0007669"/>
    <property type="project" value="TreeGrafter"/>
</dbReference>
<dbReference type="GO" id="GO:0003887">
    <property type="term" value="F:DNA-directed DNA polymerase activity"/>
    <property type="evidence" value="ECO:0007669"/>
    <property type="project" value="TreeGrafter"/>
</dbReference>
<dbReference type="AlphaFoldDB" id="A0A9Q0XNH0"/>
<dbReference type="FunFam" id="1.20.58.1280:FF:000001">
    <property type="entry name" value="DNA repair protein REV1"/>
    <property type="match status" value="1"/>
</dbReference>
<dbReference type="EMBL" id="JAPFRF010000010">
    <property type="protein sequence ID" value="KAJ7319697.1"/>
    <property type="molecule type" value="Genomic_DNA"/>
</dbReference>
<sequence>MDDYLKQEGKTPENSQADLIQASINTSSLPVSQPLLSAVTRPQAPNLAGAVEFSDVKALLKEWITTISDPMEEDILQVVKYCTDLIEEKDLEKLDLVIKYMKRLMQQSVESVWNMAFDFILDNVQVVLQQTYGSTLKVI</sequence>
<evidence type="ECO:0000259" key="1">
    <source>
        <dbReference type="Pfam" id="PF16727"/>
    </source>
</evidence>
<dbReference type="CDD" id="cd12145">
    <property type="entry name" value="Rev1_C"/>
    <property type="match status" value="1"/>
</dbReference>
<name>A0A9Q0XNH0_9SAUR</name>